<comment type="similarity">
    <text evidence="1">Belongs to the short-chain dehydrogenases/reductases (SDR) family.</text>
</comment>
<dbReference type="PRINTS" id="PR00081">
    <property type="entry name" value="GDHRDH"/>
</dbReference>
<dbReference type="PRINTS" id="PR00080">
    <property type="entry name" value="SDRFAMILY"/>
</dbReference>
<evidence type="ECO:0000256" key="2">
    <source>
        <dbReference type="ARBA" id="ARBA00023002"/>
    </source>
</evidence>
<dbReference type="FunFam" id="3.40.50.720:FF:000084">
    <property type="entry name" value="Short-chain dehydrogenase reductase"/>
    <property type="match status" value="1"/>
</dbReference>
<comment type="caution">
    <text evidence="3">The sequence shown here is derived from an EMBL/GenBank/DDBJ whole genome shotgun (WGS) entry which is preliminary data.</text>
</comment>
<dbReference type="InterPro" id="IPR002347">
    <property type="entry name" value="SDR_fam"/>
</dbReference>
<dbReference type="OrthoDB" id="3542748at2"/>
<dbReference type="Pfam" id="PF13561">
    <property type="entry name" value="adh_short_C2"/>
    <property type="match status" value="1"/>
</dbReference>
<reference evidence="3 4" key="1">
    <citation type="submission" date="2019-07" db="EMBL/GenBank/DDBJ databases">
        <title>R&amp;d 2014.</title>
        <authorList>
            <person name="Klenk H.-P."/>
        </authorList>
    </citation>
    <scope>NUCLEOTIDE SEQUENCE [LARGE SCALE GENOMIC DNA]</scope>
    <source>
        <strain evidence="3 4">DSM 45764</strain>
    </source>
</reference>
<dbReference type="PANTHER" id="PTHR24321">
    <property type="entry name" value="DEHYDROGENASES, SHORT CHAIN"/>
    <property type="match status" value="1"/>
</dbReference>
<dbReference type="Proteomes" id="UP000321490">
    <property type="component" value="Unassembled WGS sequence"/>
</dbReference>
<dbReference type="RefSeq" id="WP_153361919.1">
    <property type="nucleotide sequence ID" value="NZ_JABGDC010000178.1"/>
</dbReference>
<dbReference type="GO" id="GO:0016491">
    <property type="term" value="F:oxidoreductase activity"/>
    <property type="evidence" value="ECO:0007669"/>
    <property type="project" value="UniProtKB-KW"/>
</dbReference>
<proteinExistence type="inferred from homology"/>
<dbReference type="EMBL" id="VLKF01000001">
    <property type="protein sequence ID" value="TWH72695.1"/>
    <property type="molecule type" value="Genomic_DNA"/>
</dbReference>
<dbReference type="InterPro" id="IPR036291">
    <property type="entry name" value="NAD(P)-bd_dom_sf"/>
</dbReference>
<dbReference type="PANTHER" id="PTHR24321:SF8">
    <property type="entry name" value="ESTRADIOL 17-BETA-DEHYDROGENASE 8-RELATED"/>
    <property type="match status" value="1"/>
</dbReference>
<dbReference type="SUPFAM" id="SSF51735">
    <property type="entry name" value="NAD(P)-binding Rossmann-fold domains"/>
    <property type="match status" value="1"/>
</dbReference>
<evidence type="ECO:0000256" key="1">
    <source>
        <dbReference type="ARBA" id="ARBA00006484"/>
    </source>
</evidence>
<gene>
    <name evidence="3" type="ORF">JD78_01217</name>
</gene>
<evidence type="ECO:0000313" key="4">
    <source>
        <dbReference type="Proteomes" id="UP000321490"/>
    </source>
</evidence>
<keyword evidence="2" id="KW-0560">Oxidoreductase</keyword>
<name>A0A562IPN5_9ACTN</name>
<dbReference type="CDD" id="cd05233">
    <property type="entry name" value="SDR_c"/>
    <property type="match status" value="1"/>
</dbReference>
<protein>
    <submittedName>
        <fullName evidence="3">3alpha(Or 20beta)-hydroxysteroid dehydrogenase</fullName>
    </submittedName>
</protein>
<dbReference type="AlphaFoldDB" id="A0A562IPN5"/>
<accession>A0A562IPN5</accession>
<evidence type="ECO:0000313" key="3">
    <source>
        <dbReference type="EMBL" id="TWH72695.1"/>
    </source>
</evidence>
<organism evidence="3 4">
    <name type="scientific">Modestobacter roseus</name>
    <dbReference type="NCBI Taxonomy" id="1181884"/>
    <lineage>
        <taxon>Bacteria</taxon>
        <taxon>Bacillati</taxon>
        <taxon>Actinomycetota</taxon>
        <taxon>Actinomycetes</taxon>
        <taxon>Geodermatophilales</taxon>
        <taxon>Geodermatophilaceae</taxon>
        <taxon>Modestobacter</taxon>
    </lineage>
</organism>
<sequence>MTLTGKVVVVTGAGRGQGAAEVRLLVARGAHVTAVDLGEAPAEDLPGVGYRQLDVTDAAGWATLADQLHARHGRVDGLVANAGVTGRARLLDVDPADLTRVADVNVTGTLLGIQALAPLMPAGASVVVVGSVAALTGHFPVAYTASKWALRGLAKAACLELGPRGIRVNTVHPGYVETPMTASAAPAFRQANIAETPLGRTGTVDDVAPLVAFLLSDDASFISGAEIPVDGGMTAHGGVKSISDAVRG</sequence>
<dbReference type="Gene3D" id="3.40.50.720">
    <property type="entry name" value="NAD(P)-binding Rossmann-like Domain"/>
    <property type="match status" value="1"/>
</dbReference>
<keyword evidence="4" id="KW-1185">Reference proteome</keyword>